<name>A0A0K2YXD9_COWPX</name>
<sequence length="128" mass="14381">MILSLRRCISLSISALLSLLRLQSLNCLSRSEILSLRRRISLSVSALVSLLRLQSFNCLSRSEILDWSLLISVTFPRHSLSCRSRSEILDRSLLISVRFPPPLSMQSANLFSSSLIRERRASTSCVSS</sequence>
<organismHost>
    <name type="scientific">Mus musculus</name>
    <name type="common">Mouse</name>
    <dbReference type="NCBI Taxonomy" id="10090"/>
</organismHost>
<reference evidence="1" key="2">
    <citation type="submission" date="2015-05" db="EMBL/GenBank/DDBJ databases">
        <title>Utilizing next-generation sequencing to resolve the backbone and inform taxonomy of the Core Goodeniaceae.</title>
        <authorList>
            <person name="Michener P.S."/>
            <person name="Gardner A.G."/>
            <person name="Jabaily R.S."/>
            <person name="Sessa E."/>
        </authorList>
    </citation>
    <scope>NUCLEOTIDE SEQUENCE</scope>
    <source>
        <strain evidence="1">RatPox09</strain>
    </source>
</reference>
<evidence type="ECO:0000313" key="1">
    <source>
        <dbReference type="EMBL" id="CRL86646.1"/>
    </source>
</evidence>
<organismHost>
    <name type="scientific">Microtus agrestis</name>
    <name type="common">Short-tailed field vole</name>
    <dbReference type="NCBI Taxonomy" id="29092"/>
</organismHost>
<organism evidence="1">
    <name type="scientific">Cowpox virus</name>
    <name type="common">CPV</name>
    <dbReference type="NCBI Taxonomy" id="10243"/>
    <lineage>
        <taxon>Viruses</taxon>
        <taxon>Varidnaviria</taxon>
        <taxon>Bamfordvirae</taxon>
        <taxon>Nucleocytoviricota</taxon>
        <taxon>Pokkesviricetes</taxon>
        <taxon>Chitovirales</taxon>
        <taxon>Poxviridae</taxon>
        <taxon>Chordopoxvirinae</taxon>
        <taxon>Orthopoxvirus</taxon>
        <taxon>Orthopoxvirus cowpox</taxon>
    </lineage>
</organism>
<organismHost>
    <name type="scientific">Loxodonta africana</name>
    <name type="common">African elephant</name>
    <dbReference type="NCBI Taxonomy" id="9785"/>
</organismHost>
<organismHost>
    <name type="scientific">Apodemus sylvaticus</name>
    <name type="common">European woodmouse</name>
    <dbReference type="NCBI Taxonomy" id="10129"/>
</organismHost>
<organismHost>
    <name type="scientific">Felis catus</name>
    <name type="common">Cat</name>
    <name type="synonym">Felis silvestris catus</name>
    <dbReference type="NCBI Taxonomy" id="9685"/>
</organismHost>
<reference evidence="1" key="1">
    <citation type="journal article" date="2015" name="J. Virol.">
        <title>Out of the reservoir: Phenotypic and genotypic characterization of a novel cowpox virus isolated from a common vole.</title>
        <authorList>
            <person name="Hoffmann D."/>
            <person name="Franke A."/>
            <person name="Jenckel M."/>
            <person name="Tamosiunaite A."/>
            <person name="Schluckebier J."/>
            <person name="Granzow H."/>
            <person name="Hoffmann B."/>
            <person name="Fischer S."/>
            <person name="Ulrich R.G."/>
            <person name="Hoper D."/>
            <person name="Goller K."/>
            <person name="Osterrieder N."/>
            <person name="Beer M."/>
        </authorList>
    </citation>
    <scope>NUCLEOTIDE SEQUENCE [LARGE SCALE GENOMIC DNA]</scope>
    <source>
        <strain evidence="1">RatPox09</strain>
    </source>
</reference>
<gene>
    <name evidence="1" type="primary">gCPXV0092</name>
</gene>
<organismHost>
    <name type="scientific">Homo sapiens</name>
    <name type="common">Human</name>
    <dbReference type="NCBI Taxonomy" id="9606"/>
</organismHost>
<organismHost>
    <name type="scientific">Myodes glareolus</name>
    <name type="common">Bank vole</name>
    <name type="synonym">Clethrionomys glareolus</name>
    <dbReference type="NCBI Taxonomy" id="447135"/>
</organismHost>
<dbReference type="Proteomes" id="UP000164362">
    <property type="component" value="Segment"/>
</dbReference>
<protein>
    <submittedName>
        <fullName evidence="1">Uncharacterized protein</fullName>
    </submittedName>
</protein>
<accession>A0A0K2YXD9</accession>
<organismHost>
    <name type="scientific">Bos taurus</name>
    <name type="common">Bovine</name>
    <dbReference type="NCBI Taxonomy" id="9913"/>
</organismHost>
<proteinExistence type="predicted"/>
<dbReference type="EMBL" id="LN864565">
    <property type="protein sequence ID" value="CRL86646.1"/>
    <property type="molecule type" value="Genomic_DNA"/>
</dbReference>